<dbReference type="InterPro" id="IPR036097">
    <property type="entry name" value="HisK_dim/P_sf"/>
</dbReference>
<dbReference type="SMART" id="SM00387">
    <property type="entry name" value="HATPase_c"/>
    <property type="match status" value="1"/>
</dbReference>
<dbReference type="SUPFAM" id="SSF55874">
    <property type="entry name" value="ATPase domain of HSP90 chaperone/DNA topoisomerase II/histidine kinase"/>
    <property type="match status" value="1"/>
</dbReference>
<evidence type="ECO:0000313" key="10">
    <source>
        <dbReference type="EMBL" id="SFC66279.1"/>
    </source>
</evidence>
<reference evidence="10 11" key="1">
    <citation type="submission" date="2016-10" db="EMBL/GenBank/DDBJ databases">
        <authorList>
            <person name="de Groot N.N."/>
        </authorList>
    </citation>
    <scope>NUCLEOTIDE SEQUENCE [LARGE SCALE GENOMIC DNA]</scope>
    <source>
        <strain evidence="10 11">DSM 6059</strain>
    </source>
</reference>
<dbReference type="InterPro" id="IPR005467">
    <property type="entry name" value="His_kinase_dom"/>
</dbReference>
<dbReference type="PROSITE" id="PS50109">
    <property type="entry name" value="HIS_KIN"/>
    <property type="match status" value="1"/>
</dbReference>
<dbReference type="PANTHER" id="PTHR43047:SF63">
    <property type="entry name" value="HISTIDINE KINASE"/>
    <property type="match status" value="1"/>
</dbReference>
<evidence type="ECO:0000256" key="6">
    <source>
        <dbReference type="ARBA" id="ARBA00022777"/>
    </source>
</evidence>
<comment type="subcellular location">
    <subcellularLocation>
        <location evidence="2">Membrane</location>
    </subcellularLocation>
</comment>
<dbReference type="PRINTS" id="PR00344">
    <property type="entry name" value="BCTRLSENSOR"/>
</dbReference>
<keyword evidence="7" id="KW-0812">Transmembrane</keyword>
<dbReference type="EMBL" id="FOLO01000014">
    <property type="protein sequence ID" value="SFC66279.1"/>
    <property type="molecule type" value="Genomic_DNA"/>
</dbReference>
<dbReference type="InterPro" id="IPR004358">
    <property type="entry name" value="Sig_transdc_His_kin-like_C"/>
</dbReference>
<dbReference type="GO" id="GO:0009927">
    <property type="term" value="F:histidine phosphotransfer kinase activity"/>
    <property type="evidence" value="ECO:0007669"/>
    <property type="project" value="TreeGrafter"/>
</dbReference>
<dbReference type="SMART" id="SM00388">
    <property type="entry name" value="HisKA"/>
    <property type="match status" value="1"/>
</dbReference>
<dbReference type="Pfam" id="PF02518">
    <property type="entry name" value="HATPase_c"/>
    <property type="match status" value="1"/>
</dbReference>
<dbReference type="SUPFAM" id="SSF47384">
    <property type="entry name" value="Homodimeric domain of signal transducing histidine kinase"/>
    <property type="match status" value="1"/>
</dbReference>
<dbReference type="Gene3D" id="6.10.340.10">
    <property type="match status" value="1"/>
</dbReference>
<dbReference type="Pfam" id="PF00512">
    <property type="entry name" value="HisKA"/>
    <property type="match status" value="1"/>
</dbReference>
<dbReference type="InterPro" id="IPR036890">
    <property type="entry name" value="HATPase_C_sf"/>
</dbReference>
<keyword evidence="4" id="KW-0597">Phosphoprotein</keyword>
<dbReference type="AlphaFoldDB" id="A0A1I1KZQ9"/>
<evidence type="ECO:0000259" key="9">
    <source>
        <dbReference type="PROSITE" id="PS50885"/>
    </source>
</evidence>
<keyword evidence="7" id="KW-0472">Membrane</keyword>
<evidence type="ECO:0000256" key="5">
    <source>
        <dbReference type="ARBA" id="ARBA00022679"/>
    </source>
</evidence>
<dbReference type="InterPro" id="IPR003594">
    <property type="entry name" value="HATPase_dom"/>
</dbReference>
<dbReference type="Proteomes" id="UP000198862">
    <property type="component" value="Unassembled WGS sequence"/>
</dbReference>
<evidence type="ECO:0000313" key="11">
    <source>
        <dbReference type="Proteomes" id="UP000198862"/>
    </source>
</evidence>
<dbReference type="PROSITE" id="PS50885">
    <property type="entry name" value="HAMP"/>
    <property type="match status" value="1"/>
</dbReference>
<dbReference type="FunFam" id="3.30.565.10:FF:000006">
    <property type="entry name" value="Sensor histidine kinase WalK"/>
    <property type="match status" value="1"/>
</dbReference>
<dbReference type="GO" id="GO:0005886">
    <property type="term" value="C:plasma membrane"/>
    <property type="evidence" value="ECO:0007669"/>
    <property type="project" value="UniProtKB-ARBA"/>
</dbReference>
<evidence type="ECO:0000259" key="8">
    <source>
        <dbReference type="PROSITE" id="PS50109"/>
    </source>
</evidence>
<keyword evidence="7" id="KW-1133">Transmembrane helix</keyword>
<dbReference type="Gene3D" id="1.10.287.130">
    <property type="match status" value="1"/>
</dbReference>
<keyword evidence="11" id="KW-1185">Reference proteome</keyword>
<feature type="transmembrane region" description="Helical" evidence="7">
    <location>
        <begin position="168"/>
        <end position="191"/>
    </location>
</feature>
<dbReference type="EC" id="2.7.13.3" evidence="3"/>
<dbReference type="Gene3D" id="3.30.565.10">
    <property type="entry name" value="Histidine kinase-like ATPase, C-terminal domain"/>
    <property type="match status" value="1"/>
</dbReference>
<keyword evidence="5" id="KW-0808">Transferase</keyword>
<protein>
    <recommendedName>
        <fullName evidence="3">histidine kinase</fullName>
        <ecNumber evidence="3">2.7.13.3</ecNumber>
    </recommendedName>
</protein>
<organism evidence="10 11">
    <name type="scientific">Pseudoalteromonas denitrificans DSM 6059</name>
    <dbReference type="NCBI Taxonomy" id="1123010"/>
    <lineage>
        <taxon>Bacteria</taxon>
        <taxon>Pseudomonadati</taxon>
        <taxon>Pseudomonadota</taxon>
        <taxon>Gammaproteobacteria</taxon>
        <taxon>Alteromonadales</taxon>
        <taxon>Pseudoalteromonadaceae</taxon>
        <taxon>Pseudoalteromonas</taxon>
    </lineage>
</organism>
<feature type="transmembrane region" description="Helical" evidence="7">
    <location>
        <begin position="12"/>
        <end position="34"/>
    </location>
</feature>
<keyword evidence="6 10" id="KW-0418">Kinase</keyword>
<dbReference type="RefSeq" id="WP_091983645.1">
    <property type="nucleotide sequence ID" value="NZ_FOLO01000014.1"/>
</dbReference>
<proteinExistence type="predicted"/>
<evidence type="ECO:0000256" key="7">
    <source>
        <dbReference type="SAM" id="Phobius"/>
    </source>
</evidence>
<comment type="catalytic activity">
    <reaction evidence="1">
        <text>ATP + protein L-histidine = ADP + protein N-phospho-L-histidine.</text>
        <dbReference type="EC" id="2.7.13.3"/>
    </reaction>
</comment>
<dbReference type="InterPro" id="IPR003660">
    <property type="entry name" value="HAMP_dom"/>
</dbReference>
<evidence type="ECO:0000256" key="4">
    <source>
        <dbReference type="ARBA" id="ARBA00022553"/>
    </source>
</evidence>
<evidence type="ECO:0000256" key="3">
    <source>
        <dbReference type="ARBA" id="ARBA00012438"/>
    </source>
</evidence>
<dbReference type="STRING" id="1123010.SAMN02745724_02228"/>
<dbReference type="PANTHER" id="PTHR43047">
    <property type="entry name" value="TWO-COMPONENT HISTIDINE PROTEIN KINASE"/>
    <property type="match status" value="1"/>
</dbReference>
<gene>
    <name evidence="10" type="ORF">SAMN02745724_02228</name>
</gene>
<dbReference type="InterPro" id="IPR003661">
    <property type="entry name" value="HisK_dim/P_dom"/>
</dbReference>
<dbReference type="OrthoDB" id="9812358at2"/>
<name>A0A1I1KZQ9_9GAMM</name>
<feature type="domain" description="Histidine kinase" evidence="8">
    <location>
        <begin position="289"/>
        <end position="506"/>
    </location>
</feature>
<feature type="domain" description="HAMP" evidence="9">
    <location>
        <begin position="194"/>
        <end position="249"/>
    </location>
</feature>
<evidence type="ECO:0000256" key="2">
    <source>
        <dbReference type="ARBA" id="ARBA00004370"/>
    </source>
</evidence>
<sequence length="513" mass="57762">MKPIKFLQKNSIATQLIKIVFGFYCIVALTITIIQISIEYQHTRQSVENELAINQQIFEPVLSAGIWNLDDEQVMNTLNGMMAIPIIIGVKIEKKEQNYKAIGIVKTKSGQQKKYDAHGMGLFILENEYKDVFSYQFPIHYVFRGEPRKVGTATLYSNSSVIIDRVKIGIILLIINAVIKTIALWLLFFWVGKRILLTPLNKLVQAIENVNFDDLDELKIDLKNKRENELTIIENAFSDMLKNLADARIELIKSRLILEEKVKLRTHDLQRAKLEAERANEVKTEFMSQISHELNTPLNAILAGSQVLKTCIGPSQSQNLLLANQIYSAGVHLSMLVNDVIDVVNTSKDELEVVIDNCQLNDIIKSSIAMIKPITEERNITIDYEENNLVILADMGRVRQVLINLLTNAVKYNKDNGFIEISALKNSVGSVELSVKDSGVGISIEDDKCIFEPFVRLDYAKKNCITGMGIGLPLVKMLVEHMTASIHFESTVGFGSTFTITFKGASECKKHNK</sequence>
<dbReference type="GO" id="GO:0000155">
    <property type="term" value="F:phosphorelay sensor kinase activity"/>
    <property type="evidence" value="ECO:0007669"/>
    <property type="project" value="InterPro"/>
</dbReference>
<evidence type="ECO:0000256" key="1">
    <source>
        <dbReference type="ARBA" id="ARBA00000085"/>
    </source>
</evidence>
<dbReference type="CDD" id="cd00082">
    <property type="entry name" value="HisKA"/>
    <property type="match status" value="1"/>
</dbReference>
<accession>A0A1I1KZQ9</accession>